<organism evidence="2 3">
    <name type="scientific">Sphingomonas plantiphila</name>
    <dbReference type="NCBI Taxonomy" id="3163295"/>
    <lineage>
        <taxon>Bacteria</taxon>
        <taxon>Pseudomonadati</taxon>
        <taxon>Pseudomonadota</taxon>
        <taxon>Alphaproteobacteria</taxon>
        <taxon>Sphingomonadales</taxon>
        <taxon>Sphingomonadaceae</taxon>
        <taxon>Sphingomonas</taxon>
    </lineage>
</organism>
<proteinExistence type="predicted"/>
<evidence type="ECO:0000313" key="3">
    <source>
        <dbReference type="Proteomes" id="UP001629244"/>
    </source>
</evidence>
<evidence type="ECO:0000313" key="2">
    <source>
        <dbReference type="EMBL" id="MFL9840483.1"/>
    </source>
</evidence>
<evidence type="ECO:0000256" key="1">
    <source>
        <dbReference type="SAM" id="Phobius"/>
    </source>
</evidence>
<feature type="transmembrane region" description="Helical" evidence="1">
    <location>
        <begin position="68"/>
        <end position="90"/>
    </location>
</feature>
<keyword evidence="1" id="KW-0812">Transmembrane</keyword>
<feature type="transmembrane region" description="Helical" evidence="1">
    <location>
        <begin position="12"/>
        <end position="30"/>
    </location>
</feature>
<feature type="transmembrane region" description="Helical" evidence="1">
    <location>
        <begin position="42"/>
        <end position="61"/>
    </location>
</feature>
<name>A0ABW8YMZ9_9SPHN</name>
<reference evidence="2 3" key="1">
    <citation type="submission" date="2024-06" db="EMBL/GenBank/DDBJ databases">
        <authorList>
            <person name="Kaempfer P."/>
            <person name="Viver T."/>
        </authorList>
    </citation>
    <scope>NUCLEOTIDE SEQUENCE [LARGE SCALE GENOMIC DNA]</scope>
    <source>
        <strain evidence="2 3">ST-64</strain>
    </source>
</reference>
<dbReference type="Proteomes" id="UP001629244">
    <property type="component" value="Unassembled WGS sequence"/>
</dbReference>
<keyword evidence="1" id="KW-0472">Membrane</keyword>
<comment type="caution">
    <text evidence="2">The sequence shown here is derived from an EMBL/GenBank/DDBJ whole genome shotgun (WGS) entry which is preliminary data.</text>
</comment>
<keyword evidence="1" id="KW-1133">Transmembrane helix</keyword>
<dbReference type="EMBL" id="JBELQC010000001">
    <property type="protein sequence ID" value="MFL9840483.1"/>
    <property type="molecule type" value="Genomic_DNA"/>
</dbReference>
<keyword evidence="3" id="KW-1185">Reference proteome</keyword>
<protein>
    <recommendedName>
        <fullName evidence="4">DUF805 domain-containing protein</fullName>
    </recommendedName>
</protein>
<gene>
    <name evidence="2" type="ORF">ABS767_05860</name>
</gene>
<evidence type="ECO:0008006" key="4">
    <source>
        <dbReference type="Google" id="ProtNLM"/>
    </source>
</evidence>
<sequence>MFGVSNQRRYALALPPVVIVFVLLIMQVWSDEGGLELVVGSAAWLYGGSVVVWTVCTALAIRRMRWGWLLLLTAPVVFGPALLYGLLLAVCASGNCL</sequence>
<accession>A0ABW8YMZ9</accession>